<dbReference type="OrthoDB" id="9811391at2"/>
<keyword evidence="6 7" id="KW-0472">Membrane</keyword>
<dbReference type="HOGENOM" id="CLU_033541_2_1_12"/>
<feature type="transmembrane region" description="Helical" evidence="7">
    <location>
        <begin position="146"/>
        <end position="169"/>
    </location>
</feature>
<evidence type="ECO:0000313" key="9">
    <source>
        <dbReference type="Proteomes" id="UP000015620"/>
    </source>
</evidence>
<dbReference type="Pfam" id="PF03601">
    <property type="entry name" value="Cons_hypoth698"/>
    <property type="match status" value="1"/>
</dbReference>
<feature type="transmembrane region" description="Helical" evidence="7">
    <location>
        <begin position="293"/>
        <end position="314"/>
    </location>
</feature>
<feature type="transmembrane region" description="Helical" evidence="7">
    <location>
        <begin position="7"/>
        <end position="24"/>
    </location>
</feature>
<reference evidence="8 9" key="1">
    <citation type="journal article" date="2013" name="PLoS ONE">
        <title>Genome-Wide Relatedness of Treponema pedis, from Gingiva and Necrotic Skin Lesions of Pigs, with the Human Oral Pathogen Treponema denticola.</title>
        <authorList>
            <person name="Svartstrom O."/>
            <person name="Mushtaq M."/>
            <person name="Pringle M."/>
            <person name="Segerman B."/>
        </authorList>
    </citation>
    <scope>NUCLEOTIDE SEQUENCE [LARGE SCALE GENOMIC DNA]</scope>
    <source>
        <strain evidence="8">T A4</strain>
    </source>
</reference>
<proteinExistence type="inferred from homology"/>
<dbReference type="STRING" id="1291379.TPE_1403"/>
<feature type="transmembrane region" description="Helical" evidence="7">
    <location>
        <begin position="119"/>
        <end position="140"/>
    </location>
</feature>
<keyword evidence="9" id="KW-1185">Reference proteome</keyword>
<dbReference type="Proteomes" id="UP000015620">
    <property type="component" value="Chromosome"/>
</dbReference>
<dbReference type="GeneID" id="301089970"/>
<comment type="similarity">
    <text evidence="2">Belongs to the UPF0324 family.</text>
</comment>
<dbReference type="AlphaFoldDB" id="S5ZZV7"/>
<dbReference type="KEGG" id="tped:TPE_1403"/>
<sequence length="345" mass="36554">MNFIKKNLFGIAVCTILAIPSWFLGKLFPIMGGAVIAILTGMIISMFWKNKGLAETGIKFVSKKVLQWAVVLLGFGLNYTVILKTGSQSLPIIVCTIAASLLTAFILKKLLNIQSNISVLIGVGSSICGGSAVAATAPVIDASDEEVAQAISVIFFFNVLAALIFPVLGKLLGFDTLSGDAFGIFSGTAINDTSSVTAAASTWDSMWNLGSQTLDKAVTVKLTRTLAIIPITFVLALMRTQEAKKSGSIGKSVNFKKIFPFFILYFIGASLITTVALKLGVKAEVFTPLKTMSKFLIVAAMAAVGLNSDIVKLIKTGGKPLFLGASCWAGITAVSLLLQFFMGLW</sequence>
<evidence type="ECO:0000256" key="4">
    <source>
        <dbReference type="ARBA" id="ARBA00022692"/>
    </source>
</evidence>
<evidence type="ECO:0000256" key="6">
    <source>
        <dbReference type="ARBA" id="ARBA00023136"/>
    </source>
</evidence>
<evidence type="ECO:0000256" key="7">
    <source>
        <dbReference type="SAM" id="Phobius"/>
    </source>
</evidence>
<dbReference type="GO" id="GO:0005886">
    <property type="term" value="C:plasma membrane"/>
    <property type="evidence" value="ECO:0007669"/>
    <property type="project" value="UniProtKB-SubCell"/>
</dbReference>
<protein>
    <submittedName>
        <fullName evidence="8">Uncharacterized protein</fullName>
    </submittedName>
</protein>
<feature type="transmembrane region" description="Helical" evidence="7">
    <location>
        <begin position="181"/>
        <end position="202"/>
    </location>
</feature>
<dbReference type="PATRIC" id="fig|1291379.3.peg.1392"/>
<dbReference type="RefSeq" id="WP_020965197.1">
    <property type="nucleotide sequence ID" value="NC_022097.1"/>
</dbReference>
<dbReference type="EMBL" id="CP004120">
    <property type="protein sequence ID" value="AGT43898.1"/>
    <property type="molecule type" value="Genomic_DNA"/>
</dbReference>
<comment type="subcellular location">
    <subcellularLocation>
        <location evidence="1">Cell membrane</location>
        <topology evidence="1">Multi-pass membrane protein</topology>
    </subcellularLocation>
</comment>
<evidence type="ECO:0000256" key="3">
    <source>
        <dbReference type="ARBA" id="ARBA00022475"/>
    </source>
</evidence>
<gene>
    <name evidence="8" type="ORF">TPE_1403</name>
</gene>
<feature type="transmembrane region" description="Helical" evidence="7">
    <location>
        <begin position="60"/>
        <end position="82"/>
    </location>
</feature>
<evidence type="ECO:0000256" key="2">
    <source>
        <dbReference type="ARBA" id="ARBA00007977"/>
    </source>
</evidence>
<feature type="transmembrane region" description="Helical" evidence="7">
    <location>
        <begin position="30"/>
        <end position="48"/>
    </location>
</feature>
<evidence type="ECO:0000256" key="1">
    <source>
        <dbReference type="ARBA" id="ARBA00004651"/>
    </source>
</evidence>
<evidence type="ECO:0000256" key="5">
    <source>
        <dbReference type="ARBA" id="ARBA00022989"/>
    </source>
</evidence>
<organism evidence="8 9">
    <name type="scientific">Treponema pedis str. T A4</name>
    <dbReference type="NCBI Taxonomy" id="1291379"/>
    <lineage>
        <taxon>Bacteria</taxon>
        <taxon>Pseudomonadati</taxon>
        <taxon>Spirochaetota</taxon>
        <taxon>Spirochaetia</taxon>
        <taxon>Spirochaetales</taxon>
        <taxon>Treponemataceae</taxon>
        <taxon>Treponema</taxon>
    </lineage>
</organism>
<keyword evidence="4 7" id="KW-0812">Transmembrane</keyword>
<feature type="transmembrane region" description="Helical" evidence="7">
    <location>
        <begin position="222"/>
        <end position="238"/>
    </location>
</feature>
<feature type="transmembrane region" description="Helical" evidence="7">
    <location>
        <begin position="258"/>
        <end position="281"/>
    </location>
</feature>
<feature type="transmembrane region" description="Helical" evidence="7">
    <location>
        <begin position="88"/>
        <end position="107"/>
    </location>
</feature>
<feature type="transmembrane region" description="Helical" evidence="7">
    <location>
        <begin position="321"/>
        <end position="342"/>
    </location>
</feature>
<evidence type="ECO:0000313" key="8">
    <source>
        <dbReference type="EMBL" id="AGT43898.1"/>
    </source>
</evidence>
<dbReference type="InterPro" id="IPR018383">
    <property type="entry name" value="UPF0324_pro"/>
</dbReference>
<keyword evidence="3" id="KW-1003">Cell membrane</keyword>
<name>S5ZZV7_9SPIR</name>
<dbReference type="PANTHER" id="PTHR30106">
    <property type="entry name" value="INNER MEMBRANE PROTEIN YEIH-RELATED"/>
    <property type="match status" value="1"/>
</dbReference>
<keyword evidence="5 7" id="KW-1133">Transmembrane helix</keyword>
<dbReference type="PANTHER" id="PTHR30106:SF1">
    <property type="entry name" value="UPF0324 MEMBRANE PROTEIN FN0533"/>
    <property type="match status" value="1"/>
</dbReference>
<accession>S5ZZV7</accession>